<feature type="transmembrane region" description="Helical" evidence="3">
    <location>
        <begin position="364"/>
        <end position="381"/>
    </location>
</feature>
<evidence type="ECO:0000313" key="4">
    <source>
        <dbReference type="EMBL" id="KAL0361159.1"/>
    </source>
</evidence>
<dbReference type="EMBL" id="JACGWJ010000016">
    <property type="protein sequence ID" value="KAL0361159.1"/>
    <property type="molecule type" value="Genomic_DNA"/>
</dbReference>
<dbReference type="InterPro" id="IPR011990">
    <property type="entry name" value="TPR-like_helical_dom_sf"/>
</dbReference>
<dbReference type="InterPro" id="IPR046960">
    <property type="entry name" value="PPR_At4g14850-like_plant"/>
</dbReference>
<keyword evidence="3" id="KW-0472">Membrane</keyword>
<feature type="repeat" description="PPR" evidence="2">
    <location>
        <begin position="78"/>
        <end position="112"/>
    </location>
</feature>
<feature type="repeat" description="PPR" evidence="2">
    <location>
        <begin position="172"/>
        <end position="206"/>
    </location>
</feature>
<dbReference type="AlphaFoldDB" id="A0AAW2Q0D2"/>
<name>A0AAW2Q0D2_SESRA</name>
<reference evidence="4" key="2">
    <citation type="journal article" date="2024" name="Plant">
        <title>Genomic evolution and insights into agronomic trait innovations of Sesamum species.</title>
        <authorList>
            <person name="Miao H."/>
            <person name="Wang L."/>
            <person name="Qu L."/>
            <person name="Liu H."/>
            <person name="Sun Y."/>
            <person name="Le M."/>
            <person name="Wang Q."/>
            <person name="Wei S."/>
            <person name="Zheng Y."/>
            <person name="Lin W."/>
            <person name="Duan Y."/>
            <person name="Cao H."/>
            <person name="Xiong S."/>
            <person name="Wang X."/>
            <person name="Wei L."/>
            <person name="Li C."/>
            <person name="Ma Q."/>
            <person name="Ju M."/>
            <person name="Zhao R."/>
            <person name="Li G."/>
            <person name="Mu C."/>
            <person name="Tian Q."/>
            <person name="Mei H."/>
            <person name="Zhang T."/>
            <person name="Gao T."/>
            <person name="Zhang H."/>
        </authorList>
    </citation>
    <scope>NUCLEOTIDE SEQUENCE</scope>
    <source>
        <strain evidence="4">G02</strain>
    </source>
</reference>
<dbReference type="SUPFAM" id="SSF48452">
    <property type="entry name" value="TPR-like"/>
    <property type="match status" value="1"/>
</dbReference>
<sequence length="487" mass="54068">MYTRNRRSGSIVIGAVPLVLKACASFSLLSFGKVLHSEIVKSGVECDVMVGTALVDMYGKCQDIVSSRKVFDHMPERNAVTWNAMICGYMRNGDTKLASILFENMARKKSVTWNEMIDGYANNGDIAMARQVFESVPEGLKNVGTWTIMVEGYVSNGDMKAAREVFEKMPVNFYVWSVMITGYFKEGDVLKAREIFDAMSMRSLVIWNSMISGYAQNRMCRLQDAFNLVKEMPMAPNDRVLGALLGACRIHSDTFMTENVLELRKPKLVPFCFEGNSLHELAHPLSATTSVSDKLHLKEVLFSGQSVCSYRLKAISSFSSEDGYPISQIVLNTQNLLAGNKSALLAVPWLVIWSTFVPYVPNTALPGFIAFVTAVFVVLMGRISKLSDKGVKFLGLVSGWTATLLFMWMAVAQMIIVLLLLDELVFLVVVKSLFLITPSLLSFQSTNLLNPDNIKGISAVSMLLAMIGNGLIIPRALFIRDFMWHVS</sequence>
<reference evidence="4" key="1">
    <citation type="submission" date="2020-06" db="EMBL/GenBank/DDBJ databases">
        <authorList>
            <person name="Li T."/>
            <person name="Hu X."/>
            <person name="Zhang T."/>
            <person name="Song X."/>
            <person name="Zhang H."/>
            <person name="Dai N."/>
            <person name="Sheng W."/>
            <person name="Hou X."/>
            <person name="Wei L."/>
        </authorList>
    </citation>
    <scope>NUCLEOTIDE SEQUENCE</scope>
    <source>
        <strain evidence="4">G02</strain>
        <tissue evidence="4">Leaf</tissue>
    </source>
</reference>
<dbReference type="GO" id="GO:0003723">
    <property type="term" value="F:RNA binding"/>
    <property type="evidence" value="ECO:0007669"/>
    <property type="project" value="InterPro"/>
</dbReference>
<dbReference type="FunFam" id="1.25.40.10:FF:000285">
    <property type="entry name" value="Pentatricopeptide repeat-containing protein, chloroplastic"/>
    <property type="match status" value="1"/>
</dbReference>
<keyword evidence="3" id="KW-1133">Transmembrane helix</keyword>
<evidence type="ECO:0000256" key="3">
    <source>
        <dbReference type="SAM" id="Phobius"/>
    </source>
</evidence>
<proteinExistence type="predicted"/>
<evidence type="ECO:0000256" key="2">
    <source>
        <dbReference type="PROSITE-ProRule" id="PRU00708"/>
    </source>
</evidence>
<dbReference type="GO" id="GO:0009451">
    <property type="term" value="P:RNA modification"/>
    <property type="evidence" value="ECO:0007669"/>
    <property type="project" value="InterPro"/>
</dbReference>
<feature type="transmembrane region" description="Helical" evidence="3">
    <location>
        <begin position="424"/>
        <end position="444"/>
    </location>
</feature>
<comment type="caution">
    <text evidence="4">The sequence shown here is derived from an EMBL/GenBank/DDBJ whole genome shotgun (WGS) entry which is preliminary data.</text>
</comment>
<dbReference type="Gene3D" id="1.25.40.10">
    <property type="entry name" value="Tetratricopeptide repeat domain"/>
    <property type="match status" value="3"/>
</dbReference>
<dbReference type="PANTHER" id="PTHR47926:SF347">
    <property type="entry name" value="PENTATRICOPEPTIDE REPEAT-CONTAINING PROTEIN"/>
    <property type="match status" value="1"/>
</dbReference>
<feature type="transmembrane region" description="Helical" evidence="3">
    <location>
        <begin position="456"/>
        <end position="478"/>
    </location>
</feature>
<keyword evidence="1" id="KW-0677">Repeat</keyword>
<keyword evidence="3" id="KW-0812">Transmembrane</keyword>
<dbReference type="PROSITE" id="PS51375">
    <property type="entry name" value="PPR"/>
    <property type="match status" value="2"/>
</dbReference>
<protein>
    <submittedName>
        <fullName evidence="4">Maltose excess protein 1, chloroplastic</fullName>
    </submittedName>
</protein>
<organism evidence="4">
    <name type="scientific">Sesamum radiatum</name>
    <name type="common">Black benniseed</name>
    <dbReference type="NCBI Taxonomy" id="300843"/>
    <lineage>
        <taxon>Eukaryota</taxon>
        <taxon>Viridiplantae</taxon>
        <taxon>Streptophyta</taxon>
        <taxon>Embryophyta</taxon>
        <taxon>Tracheophyta</taxon>
        <taxon>Spermatophyta</taxon>
        <taxon>Magnoliopsida</taxon>
        <taxon>eudicotyledons</taxon>
        <taxon>Gunneridae</taxon>
        <taxon>Pentapetalae</taxon>
        <taxon>asterids</taxon>
        <taxon>lamiids</taxon>
        <taxon>Lamiales</taxon>
        <taxon>Pedaliaceae</taxon>
        <taxon>Sesamum</taxon>
    </lineage>
</organism>
<gene>
    <name evidence="4" type="ORF">Sradi_3800400</name>
</gene>
<accession>A0AAW2Q0D2</accession>
<dbReference type="PANTHER" id="PTHR47926">
    <property type="entry name" value="PENTATRICOPEPTIDE REPEAT-CONTAINING PROTEIN"/>
    <property type="match status" value="1"/>
</dbReference>
<feature type="transmembrane region" description="Helical" evidence="3">
    <location>
        <begin position="393"/>
        <end position="418"/>
    </location>
</feature>
<dbReference type="Pfam" id="PF01535">
    <property type="entry name" value="PPR"/>
    <property type="match status" value="5"/>
</dbReference>
<evidence type="ECO:0000256" key="1">
    <source>
        <dbReference type="ARBA" id="ARBA00022737"/>
    </source>
</evidence>
<dbReference type="InterPro" id="IPR002885">
    <property type="entry name" value="PPR_rpt"/>
</dbReference>
<dbReference type="NCBIfam" id="TIGR00756">
    <property type="entry name" value="PPR"/>
    <property type="match status" value="4"/>
</dbReference>